<dbReference type="RefSeq" id="XP_004333042.1">
    <property type="nucleotide sequence ID" value="XM_004332994.1"/>
</dbReference>
<feature type="binding site" evidence="9">
    <location>
        <position position="581"/>
    </location>
    <ligand>
        <name>ATP</name>
        <dbReference type="ChEBI" id="CHEBI:30616"/>
    </ligand>
</feature>
<dbReference type="PROSITE" id="PS50003">
    <property type="entry name" value="PH_DOMAIN"/>
    <property type="match status" value="1"/>
</dbReference>
<dbReference type="Pfam" id="PF00169">
    <property type="entry name" value="PH"/>
    <property type="match status" value="1"/>
</dbReference>
<keyword evidence="6" id="KW-0727">SH2 domain</keyword>
<dbReference type="SUPFAM" id="SSF50729">
    <property type="entry name" value="PH domain-like"/>
    <property type="match status" value="1"/>
</dbReference>
<dbReference type="InterPro" id="IPR011993">
    <property type="entry name" value="PH-like_dom_sf"/>
</dbReference>
<keyword evidence="14" id="KW-1185">Reference proteome</keyword>
<sequence length="1077" mass="119074">MRSTLTPQAAPESEKRRKKVDFDVLYDFRAGGKDGAMTKQGFLRKQGNRNKGWKRRWFSLENSTISYCKARKDVVPIDVIELMKVTQVTSTPSDKNEKRSKFNIQLHTDKRVYQISAETQEEQRSWFVRNHVLSHGGAQDRFVQKAWNSVGLPRGTRGGSQIVELYGKHLTCSTSSPGTTSAATEVVTWHIGDIKCSPDAMNDRLVVTTPDNLTSYISLSTLDSRSPGADTFLIDLFDAIEHNRKLEQPGLRAVYEAFLASQAMEDATPAEPLSVDELAGRAQSLAENWPVRYKRGLLSVAVGRDEPMPAWVQVGGLVLSCFEKPDSPKPVCTLDLAQSEVTLESDSIVLNRDGGSKMWVLSGYNISSLKPASDINRLEWAVALWGNMKRLRKQRHLITDEKLIRFKRGCVKHNGTKAWCELDEYTLRFFHSAKALSWSTAVLLLTVTDMKATTTELWIKTFGGDEHTLGFEALGAEWKGAIQNNVAILKQVLAGKTPSLPAATGGRGGSRSPNSGSPTKYPASAGGQSGEYSTAAALVHVRSAAGAEIQPDEISLGAKLGDGCFGAVFRGVCRANDVAVKIPLVQLQDLDEAQLQLLRTEVEIMSANPHPNIVLFMGACTIPGQFKIVTELMHGDLDTLIKRSGLKFSLFEKMRMAKDAALGVNWLHCSNPPIIHRDLKAANLLYNKNETSYKVKVCDFGLSAIKPTSTMKDQGGAKGTPLFMAPEVMMQEEFDEKADVYSFGIVLWEILTGKDPFPHHSDYTEFVRAVVEDEERPPLPADCPTHLRQLIESCWDAYPENRPDFDEINSVLDEIIVEAAISELSACRFWMRYFIKEYVVTWVDFVRALYEYLDETPLPSVYDVDEVRYLKGRGHGGPIGAHASPDDLAYKCLKALLAVKEPFGEGREVVTIEAFNRFVEWFGPIKDSAPSGSASATTPEPTSQLFTRILTTLAQPWFHGVLSSPEAEQKLTRGGVGSFLPGAFTLSCVSATAGITSYRLLQPLGCGQGFVLDNEHRYPSLVLLVQALEGPLRLEMPCEGSPFARIFKDPTYLPLAPDQAVSDETYCLWDVARLPAP</sequence>
<dbReference type="CDD" id="cd00821">
    <property type="entry name" value="PH"/>
    <property type="match status" value="1"/>
</dbReference>
<evidence type="ECO:0000313" key="13">
    <source>
        <dbReference type="EMBL" id="ELR11029.1"/>
    </source>
</evidence>
<dbReference type="CDD" id="cd00173">
    <property type="entry name" value="SH2"/>
    <property type="match status" value="1"/>
</dbReference>
<proteinExistence type="predicted"/>
<feature type="domain" description="Protein kinase" evidence="12">
    <location>
        <begin position="554"/>
        <end position="816"/>
    </location>
</feature>
<evidence type="ECO:0000256" key="5">
    <source>
        <dbReference type="ARBA" id="ARBA00022840"/>
    </source>
</evidence>
<dbReference type="OrthoDB" id="25429at2759"/>
<evidence type="ECO:0000256" key="7">
    <source>
        <dbReference type="ARBA" id="ARBA00023137"/>
    </source>
</evidence>
<dbReference type="SMART" id="SM00220">
    <property type="entry name" value="S_TKc"/>
    <property type="match status" value="1"/>
</dbReference>
<evidence type="ECO:0000256" key="6">
    <source>
        <dbReference type="ARBA" id="ARBA00022999"/>
    </source>
</evidence>
<evidence type="ECO:0000256" key="9">
    <source>
        <dbReference type="PROSITE-ProRule" id="PRU10141"/>
    </source>
</evidence>
<dbReference type="GO" id="GO:0005547">
    <property type="term" value="F:phosphatidylinositol-3,4,5-trisphosphate binding"/>
    <property type="evidence" value="ECO:0007669"/>
    <property type="project" value="UniProtKB-ARBA"/>
</dbReference>
<feature type="region of interest" description="Disordered" evidence="10">
    <location>
        <begin position="500"/>
        <end position="528"/>
    </location>
</feature>
<dbReference type="SUPFAM" id="SSF55550">
    <property type="entry name" value="SH2 domain"/>
    <property type="match status" value="1"/>
</dbReference>
<keyword evidence="4 13" id="KW-0418">Kinase</keyword>
<dbReference type="InterPro" id="IPR001849">
    <property type="entry name" value="PH_domain"/>
</dbReference>
<feature type="domain" description="PH" evidence="11">
    <location>
        <begin position="36"/>
        <end position="135"/>
    </location>
</feature>
<keyword evidence="5 9" id="KW-0067">ATP-binding</keyword>
<protein>
    <submittedName>
        <fullName evidence="13">Dual specificity protein kinase</fullName>
    </submittedName>
</protein>
<dbReference type="InterPro" id="IPR051681">
    <property type="entry name" value="Ser/Thr_Kinases-Pseudokinases"/>
</dbReference>
<keyword evidence="1" id="KW-0723">Serine/threonine-protein kinase</keyword>
<name>L8GDV2_ACACF</name>
<dbReference type="InterPro" id="IPR036860">
    <property type="entry name" value="SH2_dom_sf"/>
</dbReference>
<dbReference type="InterPro" id="IPR000980">
    <property type="entry name" value="SH2"/>
</dbReference>
<evidence type="ECO:0000259" key="12">
    <source>
        <dbReference type="PROSITE" id="PS50011"/>
    </source>
</evidence>
<evidence type="ECO:0000313" key="14">
    <source>
        <dbReference type="Proteomes" id="UP000011083"/>
    </source>
</evidence>
<dbReference type="GeneID" id="14911464"/>
<dbReference type="CDD" id="cd13999">
    <property type="entry name" value="STKc_MAP3K-like"/>
    <property type="match status" value="1"/>
</dbReference>
<dbReference type="VEuPathDB" id="AmoebaDB:ACA1_048180"/>
<dbReference type="SUPFAM" id="SSF56112">
    <property type="entry name" value="Protein kinase-like (PK-like)"/>
    <property type="match status" value="1"/>
</dbReference>
<dbReference type="PANTHER" id="PTHR44329">
    <property type="entry name" value="SERINE/THREONINE-PROTEIN KINASE TNNI3K-RELATED"/>
    <property type="match status" value="1"/>
</dbReference>
<evidence type="ECO:0000256" key="4">
    <source>
        <dbReference type="ARBA" id="ARBA00022777"/>
    </source>
</evidence>
<keyword evidence="2" id="KW-0808">Transferase</keyword>
<comment type="function">
    <text evidence="8">Required for proper chemotaxis and phagocytosis; proper spatiotemporal control of F-actin levels in chemotaxing cells. Negative regulator of the PI3K (phosphatidylinositol 3 kinase) pathway. Predominantly phosphorylates serines and threonines and tyrosines at a lower level.</text>
</comment>
<dbReference type="EMBL" id="KB008164">
    <property type="protein sequence ID" value="ELR11029.1"/>
    <property type="molecule type" value="Genomic_DNA"/>
</dbReference>
<dbReference type="PANTHER" id="PTHR44329:SF53">
    <property type="entry name" value="DUAL SPECIFICITY PROTEIN KINASE SHKD"/>
    <property type="match status" value="1"/>
</dbReference>
<dbReference type="SMART" id="SM00233">
    <property type="entry name" value="PH"/>
    <property type="match status" value="2"/>
</dbReference>
<dbReference type="GO" id="GO:0004674">
    <property type="term" value="F:protein serine/threonine kinase activity"/>
    <property type="evidence" value="ECO:0007669"/>
    <property type="project" value="UniProtKB-KW"/>
</dbReference>
<dbReference type="GO" id="GO:0004713">
    <property type="term" value="F:protein tyrosine kinase activity"/>
    <property type="evidence" value="ECO:0007669"/>
    <property type="project" value="UniProtKB-KW"/>
</dbReference>
<dbReference type="InterPro" id="IPR000719">
    <property type="entry name" value="Prot_kinase_dom"/>
</dbReference>
<evidence type="ECO:0000256" key="3">
    <source>
        <dbReference type="ARBA" id="ARBA00022741"/>
    </source>
</evidence>
<gene>
    <name evidence="13" type="ORF">ACA1_048180</name>
</gene>
<dbReference type="Pfam" id="PF07714">
    <property type="entry name" value="PK_Tyr_Ser-Thr"/>
    <property type="match status" value="1"/>
</dbReference>
<dbReference type="FunFam" id="2.30.29.30:FF:000286">
    <property type="entry name" value="PH-protein kinase domain containing protein"/>
    <property type="match status" value="1"/>
</dbReference>
<evidence type="ECO:0000259" key="11">
    <source>
        <dbReference type="PROSITE" id="PS50003"/>
    </source>
</evidence>
<dbReference type="InterPro" id="IPR001245">
    <property type="entry name" value="Ser-Thr/Tyr_kinase_cat_dom"/>
</dbReference>
<evidence type="ECO:0000256" key="8">
    <source>
        <dbReference type="ARBA" id="ARBA00025089"/>
    </source>
</evidence>
<evidence type="ECO:0000256" key="10">
    <source>
        <dbReference type="SAM" id="MobiDB-lite"/>
    </source>
</evidence>
<dbReference type="InterPro" id="IPR011009">
    <property type="entry name" value="Kinase-like_dom_sf"/>
</dbReference>
<dbReference type="Gene3D" id="1.10.510.10">
    <property type="entry name" value="Transferase(Phosphotransferase) domain 1"/>
    <property type="match status" value="1"/>
</dbReference>
<evidence type="ECO:0000256" key="2">
    <source>
        <dbReference type="ARBA" id="ARBA00022679"/>
    </source>
</evidence>
<dbReference type="GO" id="GO:0005524">
    <property type="term" value="F:ATP binding"/>
    <property type="evidence" value="ECO:0007669"/>
    <property type="project" value="UniProtKB-UniRule"/>
</dbReference>
<dbReference type="AlphaFoldDB" id="L8GDV2"/>
<dbReference type="InterPro" id="IPR008271">
    <property type="entry name" value="Ser/Thr_kinase_AS"/>
</dbReference>
<dbReference type="STRING" id="1257118.L8GDV2"/>
<accession>L8GDV2</accession>
<dbReference type="SMART" id="SM00252">
    <property type="entry name" value="SH2"/>
    <property type="match status" value="1"/>
</dbReference>
<reference evidence="13 14" key="1">
    <citation type="journal article" date="2013" name="Genome Biol.">
        <title>Genome of Acanthamoeba castellanii highlights extensive lateral gene transfer and early evolution of tyrosine kinase signaling.</title>
        <authorList>
            <person name="Clarke M."/>
            <person name="Lohan A.J."/>
            <person name="Liu B."/>
            <person name="Lagkouvardos I."/>
            <person name="Roy S."/>
            <person name="Zafar N."/>
            <person name="Bertelli C."/>
            <person name="Schilde C."/>
            <person name="Kianianmomeni A."/>
            <person name="Burglin T.R."/>
            <person name="Frech C."/>
            <person name="Turcotte B."/>
            <person name="Kopec K.O."/>
            <person name="Synnott J.M."/>
            <person name="Choo C."/>
            <person name="Paponov I."/>
            <person name="Finkler A."/>
            <person name="Soon Heng Tan C."/>
            <person name="Hutchins A.P."/>
            <person name="Weinmeier T."/>
            <person name="Rattei T."/>
            <person name="Chu J.S."/>
            <person name="Gimenez G."/>
            <person name="Irimia M."/>
            <person name="Rigden D.J."/>
            <person name="Fitzpatrick D.A."/>
            <person name="Lorenzo-Morales J."/>
            <person name="Bateman A."/>
            <person name="Chiu C.H."/>
            <person name="Tang P."/>
            <person name="Hegemann P."/>
            <person name="Fromm H."/>
            <person name="Raoult D."/>
            <person name="Greub G."/>
            <person name="Miranda-Saavedra D."/>
            <person name="Chen N."/>
            <person name="Nash P."/>
            <person name="Ginger M.L."/>
            <person name="Horn M."/>
            <person name="Schaap P."/>
            <person name="Caler L."/>
            <person name="Loftus B."/>
        </authorList>
    </citation>
    <scope>NUCLEOTIDE SEQUENCE [LARGE SCALE GENOMIC DNA]</scope>
    <source>
        <strain evidence="13 14">Neff</strain>
    </source>
</reference>
<organism evidence="13 14">
    <name type="scientific">Acanthamoeba castellanii (strain ATCC 30010 / Neff)</name>
    <dbReference type="NCBI Taxonomy" id="1257118"/>
    <lineage>
        <taxon>Eukaryota</taxon>
        <taxon>Amoebozoa</taxon>
        <taxon>Discosea</taxon>
        <taxon>Longamoebia</taxon>
        <taxon>Centramoebida</taxon>
        <taxon>Acanthamoebidae</taxon>
        <taxon>Acanthamoeba</taxon>
    </lineage>
</organism>
<dbReference type="PROSITE" id="PS00107">
    <property type="entry name" value="PROTEIN_KINASE_ATP"/>
    <property type="match status" value="1"/>
</dbReference>
<dbReference type="InterPro" id="IPR017441">
    <property type="entry name" value="Protein_kinase_ATP_BS"/>
</dbReference>
<dbReference type="Proteomes" id="UP000011083">
    <property type="component" value="Unassembled WGS sequence"/>
</dbReference>
<dbReference type="KEGG" id="acan:ACA1_048180"/>
<dbReference type="Gene3D" id="3.30.200.20">
    <property type="entry name" value="Phosphorylase Kinase, domain 1"/>
    <property type="match status" value="1"/>
</dbReference>
<dbReference type="Gene3D" id="3.30.505.10">
    <property type="entry name" value="SH2 domain"/>
    <property type="match status" value="1"/>
</dbReference>
<evidence type="ECO:0000256" key="1">
    <source>
        <dbReference type="ARBA" id="ARBA00022527"/>
    </source>
</evidence>
<dbReference type="Gene3D" id="2.30.29.30">
    <property type="entry name" value="Pleckstrin-homology domain (PH domain)/Phosphotyrosine-binding domain (PTB)"/>
    <property type="match status" value="1"/>
</dbReference>
<dbReference type="PRINTS" id="PR00109">
    <property type="entry name" value="TYRKINASE"/>
</dbReference>
<dbReference type="PROSITE" id="PS00108">
    <property type="entry name" value="PROTEIN_KINASE_ST"/>
    <property type="match status" value="1"/>
</dbReference>
<keyword evidence="3 9" id="KW-0547">Nucleotide-binding</keyword>
<dbReference type="GO" id="GO:0005737">
    <property type="term" value="C:cytoplasm"/>
    <property type="evidence" value="ECO:0007669"/>
    <property type="project" value="UniProtKB-ARBA"/>
</dbReference>
<keyword evidence="7" id="KW-0829">Tyrosine-protein kinase</keyword>
<dbReference type="PROSITE" id="PS50011">
    <property type="entry name" value="PROTEIN_KINASE_DOM"/>
    <property type="match status" value="1"/>
</dbReference>